<organism evidence="1">
    <name type="scientific">Desertifilum tharense IPPAS B-1220</name>
    <dbReference type="NCBI Taxonomy" id="1781255"/>
    <lineage>
        <taxon>Bacteria</taxon>
        <taxon>Bacillati</taxon>
        <taxon>Cyanobacteriota</taxon>
        <taxon>Cyanophyceae</taxon>
        <taxon>Desertifilales</taxon>
        <taxon>Desertifilaceae</taxon>
        <taxon>Desertifilum</taxon>
    </lineage>
</organism>
<dbReference type="InterPro" id="IPR021801">
    <property type="entry name" value="DUF3370"/>
</dbReference>
<comment type="caution">
    <text evidence="1">The sequence shown here is derived from an EMBL/GenBank/DDBJ whole genome shotgun (WGS) entry which is preliminary data.</text>
</comment>
<dbReference type="Pfam" id="PF11850">
    <property type="entry name" value="DUF3370"/>
    <property type="match status" value="1"/>
</dbReference>
<protein>
    <recommendedName>
        <fullName evidence="2">DUF3370 domain-containing protein</fullName>
    </recommendedName>
</protein>
<evidence type="ECO:0000313" key="1">
    <source>
        <dbReference type="EMBL" id="OEJ75454.1"/>
    </source>
</evidence>
<dbReference type="AlphaFoldDB" id="A0A1E5QLG7"/>
<evidence type="ECO:0008006" key="2">
    <source>
        <dbReference type="Google" id="ProtNLM"/>
    </source>
</evidence>
<dbReference type="EMBL" id="MJGC01000050">
    <property type="protein sequence ID" value="OEJ75454.1"/>
    <property type="molecule type" value="Genomic_DNA"/>
</dbReference>
<name>A0A1E5QLG7_9CYAN</name>
<sequence length="481" mass="52574">MSFPKYPSYLFVSAIALLLLGSGFWQVSQNLTSRFTRANAQPTPAPSPTFQEVIQPTQVRPLPGSLDNVPMFNSNSPEWVKTPGILLSTFPPDGQGEPNAHLNYPLSGRFDLFLHHYSHTPRDSQTLYLGLLLHNPGSQPVTVEVLQAASSLMQEAPFKTLDTYIENPNGTVASGPGVLSVNKVLRGERAADFPEKLVIPPQESRLLMNHPIPVRDLEKPINGRSSLIRVESSGEVYAASLSMFAPKNADGSDRAPTVAEWEALLNNGNLALPRDKTPTPPEQTTGQLIYGRVAGVSLGSRWQAKVTDAPNTAVLTIPEAGQAYSYPIAALRGGTLGTGQNQTAKMLVRYPDTAYEAHGNYSVEYNLTLPLNNPTSQAQRVALTLETPLKTNNAVPGGLRFRRPPQDFPFFRGTVKLTYPEGNTQKTRYVHLWHRTGQVLSPLQEITLPPNAQKTVQVDLIYPPDSTPPQVLTVRTVPANP</sequence>
<proteinExistence type="predicted"/>
<dbReference type="RefSeq" id="WP_069966934.1">
    <property type="nucleotide sequence ID" value="NZ_CM124774.1"/>
</dbReference>
<reference evidence="1" key="1">
    <citation type="submission" date="2016-09" db="EMBL/GenBank/DDBJ databases">
        <title>Draft genome of thermotolerant cyanobacterium Desertifilum sp. strain IPPAS B-1220.</title>
        <authorList>
            <person name="Sinetova M.A."/>
            <person name="Bolakhan K."/>
            <person name="Zayadan B.K."/>
            <person name="Mironov K.S."/>
            <person name="Ustinova V."/>
            <person name="Kupriyanova E.V."/>
            <person name="Sidorov R.A."/>
            <person name="Skrypnik A.N."/>
            <person name="Gogoleva N.E."/>
            <person name="Gogolev Y.V."/>
            <person name="Los D.A."/>
        </authorList>
    </citation>
    <scope>NUCLEOTIDE SEQUENCE [LARGE SCALE GENOMIC DNA]</scope>
    <source>
        <strain evidence="1">IPPAS B-1220</strain>
    </source>
</reference>
<gene>
    <name evidence="1" type="ORF">BH720_09415</name>
</gene>
<accession>A0A1E5QLG7</accession>
<dbReference type="OrthoDB" id="502907at2"/>
<dbReference type="STRING" id="1781255.BH720_09415"/>